<dbReference type="SUPFAM" id="SSF56317">
    <property type="entry name" value="Carbon-nitrogen hydrolase"/>
    <property type="match status" value="1"/>
</dbReference>
<dbReference type="EMBL" id="CP099959">
    <property type="protein sequence ID" value="XCC57542.1"/>
    <property type="molecule type" value="Genomic_DNA"/>
</dbReference>
<dbReference type="PANTHER" id="PTHR38686">
    <property type="entry name" value="APOLIPOPROTEIN N-ACYLTRANSFERASE"/>
    <property type="match status" value="1"/>
</dbReference>
<dbReference type="HAMAP" id="MF_01148">
    <property type="entry name" value="Lnt"/>
    <property type="match status" value="1"/>
</dbReference>
<feature type="transmembrane region" description="Helical" evidence="9">
    <location>
        <begin position="91"/>
        <end position="110"/>
    </location>
</feature>
<dbReference type="InterPro" id="IPR003010">
    <property type="entry name" value="C-N_Hydrolase"/>
</dbReference>
<dbReference type="Pfam" id="PF20154">
    <property type="entry name" value="LNT_N"/>
    <property type="match status" value="1"/>
</dbReference>
<dbReference type="RefSeq" id="WP_353438582.1">
    <property type="nucleotide sequence ID" value="NZ_CP099959.1"/>
</dbReference>
<dbReference type="Pfam" id="PF00795">
    <property type="entry name" value="CN_hydrolase"/>
    <property type="match status" value="1"/>
</dbReference>
<proteinExistence type="inferred from homology"/>
<evidence type="ECO:0000256" key="3">
    <source>
        <dbReference type="ARBA" id="ARBA00022475"/>
    </source>
</evidence>
<dbReference type="PROSITE" id="PS50263">
    <property type="entry name" value="CN_HYDROLASE"/>
    <property type="match status" value="1"/>
</dbReference>
<dbReference type="EC" id="2.3.1.269" evidence="9"/>
<dbReference type="CDD" id="cd07571">
    <property type="entry name" value="ALP_N-acyl_transferase"/>
    <property type="match status" value="1"/>
</dbReference>
<evidence type="ECO:0000256" key="7">
    <source>
        <dbReference type="ARBA" id="ARBA00023136"/>
    </source>
</evidence>
<organism evidence="11">
    <name type="scientific">Polynucleobacter sp. UK-FUSCHL-C3</name>
    <dbReference type="NCBI Taxonomy" id="2955208"/>
    <lineage>
        <taxon>Bacteria</taxon>
        <taxon>Pseudomonadati</taxon>
        <taxon>Pseudomonadota</taxon>
        <taxon>Betaproteobacteria</taxon>
        <taxon>Burkholderiales</taxon>
        <taxon>Burkholderiaceae</taxon>
        <taxon>Polynucleobacter</taxon>
    </lineage>
</organism>
<evidence type="ECO:0000256" key="2">
    <source>
        <dbReference type="ARBA" id="ARBA00010065"/>
    </source>
</evidence>
<dbReference type="InterPro" id="IPR045378">
    <property type="entry name" value="LNT_N"/>
</dbReference>
<dbReference type="GO" id="GO:0016410">
    <property type="term" value="F:N-acyltransferase activity"/>
    <property type="evidence" value="ECO:0007669"/>
    <property type="project" value="UniProtKB-UniRule"/>
</dbReference>
<dbReference type="NCBIfam" id="TIGR00546">
    <property type="entry name" value="lnt"/>
    <property type="match status" value="1"/>
</dbReference>
<evidence type="ECO:0000259" key="10">
    <source>
        <dbReference type="PROSITE" id="PS50263"/>
    </source>
</evidence>
<gene>
    <name evidence="9 11" type="primary">lnt</name>
    <name evidence="11" type="ORF">NKE59_08640</name>
</gene>
<dbReference type="GO" id="GO:0042158">
    <property type="term" value="P:lipoprotein biosynthetic process"/>
    <property type="evidence" value="ECO:0007669"/>
    <property type="project" value="UniProtKB-UniRule"/>
</dbReference>
<feature type="transmembrane region" description="Helical" evidence="9">
    <location>
        <begin position="191"/>
        <end position="209"/>
    </location>
</feature>
<name>A0AAU8A1T2_9BURK</name>
<keyword evidence="5 9" id="KW-0812">Transmembrane</keyword>
<comment type="catalytic activity">
    <reaction evidence="9">
        <text>N-terminal S-1,2-diacyl-sn-glyceryl-L-cysteinyl-[lipoprotein] + a glycerophospholipid = N-acyl-S-1,2-diacyl-sn-glyceryl-L-cysteinyl-[lipoprotein] + a 2-acyl-sn-glycero-3-phospholipid + H(+)</text>
        <dbReference type="Rhea" id="RHEA:48228"/>
        <dbReference type="Rhea" id="RHEA-COMP:14681"/>
        <dbReference type="Rhea" id="RHEA-COMP:14684"/>
        <dbReference type="ChEBI" id="CHEBI:15378"/>
        <dbReference type="ChEBI" id="CHEBI:136912"/>
        <dbReference type="ChEBI" id="CHEBI:140656"/>
        <dbReference type="ChEBI" id="CHEBI:140657"/>
        <dbReference type="ChEBI" id="CHEBI:140660"/>
        <dbReference type="EC" id="2.3.1.269"/>
    </reaction>
</comment>
<keyword evidence="4 9" id="KW-0808">Transferase</keyword>
<feature type="transmembrane region" description="Helical" evidence="9">
    <location>
        <begin position="481"/>
        <end position="502"/>
    </location>
</feature>
<feature type="domain" description="CN hydrolase" evidence="10">
    <location>
        <begin position="222"/>
        <end position="474"/>
    </location>
</feature>
<reference evidence="11" key="1">
    <citation type="submission" date="2022-06" db="EMBL/GenBank/DDBJ databases">
        <title>New Polynucleobacter species.</title>
        <authorList>
            <person name="Hahn M.W."/>
        </authorList>
    </citation>
    <scope>NUCLEOTIDE SEQUENCE</scope>
    <source>
        <strain evidence="11">UK-FUSCHL-C3</strain>
    </source>
</reference>
<feature type="transmembrane region" description="Helical" evidence="9">
    <location>
        <begin position="122"/>
        <end position="140"/>
    </location>
</feature>
<keyword evidence="7 9" id="KW-0472">Membrane</keyword>
<dbReference type="GO" id="GO:0005886">
    <property type="term" value="C:plasma membrane"/>
    <property type="evidence" value="ECO:0007669"/>
    <property type="project" value="UniProtKB-SubCell"/>
</dbReference>
<accession>A0AAU8A1T2</accession>
<evidence type="ECO:0000256" key="9">
    <source>
        <dbReference type="HAMAP-Rule" id="MF_01148"/>
    </source>
</evidence>
<sequence>MSVSTVRSLPLIHLALLFAAGALLAISSELPLSGYIHILLLAFVWRVCAKGAEQTLVRLFNQGLIFGLGYFIVALWWIYISLHDVGGMSTLLSSFAVFALAGLMAIYVGLAFGCGLLITNPLWRGLALPSAWVMAEYLRGQLFTGFPWMGLAESQVHGPFIQIAPYLGGLACTFLVVWASWQISLLKIRNALAVLSVIAITQILGMWQFTSPSGSAISVRLIQGNFEQSLKFNPKEILRQIDFYRDTIMKAPADLIIVPETAFPWPEHDLPDQSLEQIQNFANQSGSQVLLGLIGKVSIDEKSFRYSNRVSGFTKDQSRYHYDKYHLVPFGEFIPPGFQWFVDAFKVPMSNFARGSFSQAPFTVLGRDQDPSKARYAAISICYEDIFGNEIVSRLRQSQNPVNLLINVTNLAWFGQSQAPMQQLRLSQLRSIETGLPSLRATNTGITAIIDHRGEVQTALDQFVQGELTGLVQPYAGQTPYVIWGNWPILLASLFLLLSAYLRFRK</sequence>
<protein>
    <recommendedName>
        <fullName evidence="9">Apolipoprotein N-acyltransferase</fullName>
        <shortName evidence="9">ALP N-acyltransferase</shortName>
        <ecNumber evidence="9">2.3.1.269</ecNumber>
    </recommendedName>
</protein>
<dbReference type="AlphaFoldDB" id="A0AAU8A1T2"/>
<dbReference type="InterPro" id="IPR004563">
    <property type="entry name" value="Apolipo_AcylTrfase"/>
</dbReference>
<comment type="subcellular location">
    <subcellularLocation>
        <location evidence="1 9">Cell membrane</location>
        <topology evidence="1 9">Multi-pass membrane protein</topology>
    </subcellularLocation>
</comment>
<comment type="function">
    <text evidence="9">Catalyzes the phospholipid dependent N-acylation of the N-terminal cysteine of apolipoprotein, the last step in lipoprotein maturation.</text>
</comment>
<feature type="transmembrane region" description="Helical" evidence="9">
    <location>
        <begin position="59"/>
        <end position="79"/>
    </location>
</feature>
<keyword evidence="6 9" id="KW-1133">Transmembrane helix</keyword>
<dbReference type="InterPro" id="IPR036526">
    <property type="entry name" value="C-N_Hydrolase_sf"/>
</dbReference>
<comment type="similarity">
    <text evidence="2 9">Belongs to the CN hydrolase family. Apolipoprotein N-acyltransferase subfamily.</text>
</comment>
<evidence type="ECO:0000313" key="11">
    <source>
        <dbReference type="EMBL" id="XCC57542.1"/>
    </source>
</evidence>
<evidence type="ECO:0000256" key="1">
    <source>
        <dbReference type="ARBA" id="ARBA00004651"/>
    </source>
</evidence>
<keyword evidence="3 9" id="KW-1003">Cell membrane</keyword>
<dbReference type="Gene3D" id="3.60.110.10">
    <property type="entry name" value="Carbon-nitrogen hydrolase"/>
    <property type="match status" value="1"/>
</dbReference>
<keyword evidence="8 9" id="KW-0012">Acyltransferase</keyword>
<evidence type="ECO:0000256" key="4">
    <source>
        <dbReference type="ARBA" id="ARBA00022679"/>
    </source>
</evidence>
<feature type="transmembrane region" description="Helical" evidence="9">
    <location>
        <begin position="160"/>
        <end position="179"/>
    </location>
</feature>
<comment type="pathway">
    <text evidence="9">Protein modification; lipoprotein biosynthesis (N-acyl transfer).</text>
</comment>
<dbReference type="PANTHER" id="PTHR38686:SF1">
    <property type="entry name" value="APOLIPOPROTEIN N-ACYLTRANSFERASE"/>
    <property type="match status" value="1"/>
</dbReference>
<evidence type="ECO:0000256" key="5">
    <source>
        <dbReference type="ARBA" id="ARBA00022692"/>
    </source>
</evidence>
<evidence type="ECO:0000256" key="6">
    <source>
        <dbReference type="ARBA" id="ARBA00022989"/>
    </source>
</evidence>
<evidence type="ECO:0000256" key="8">
    <source>
        <dbReference type="ARBA" id="ARBA00023315"/>
    </source>
</evidence>